<dbReference type="SUPFAM" id="SSF53335">
    <property type="entry name" value="S-adenosyl-L-methionine-dependent methyltransferases"/>
    <property type="match status" value="1"/>
</dbReference>
<dbReference type="GO" id="GO:0008168">
    <property type="term" value="F:methyltransferase activity"/>
    <property type="evidence" value="ECO:0007669"/>
    <property type="project" value="UniProtKB-KW"/>
</dbReference>
<dbReference type="EMBL" id="CP001999">
    <property type="protein sequence ID" value="ADG94197.1"/>
    <property type="molecule type" value="Genomic_DNA"/>
</dbReference>
<keyword evidence="1" id="KW-0489">Methyltransferase</keyword>
<dbReference type="Proteomes" id="UP000000939">
    <property type="component" value="Chromosome"/>
</dbReference>
<dbReference type="HOGENOM" id="CLU_057664_0_0_7"/>
<dbReference type="KEGG" id="ant:Arnit_2548"/>
<sequence length="271" mass="31069">MSREKRFDFGKNWQLFLESLSKEKIEKSKISLKKLMLVDDLEGKTFLDIGSGSGLSSLSAYNLGAKVISFDYDEFSVEATKYTKKMFANNDENWIVKKGDVLDEEYMTKLGKYDVVYSWGVLHHTGNMYKALDNASKCVKDDGILVVAIYNTQLLTPIWKKIKLFYVSSPVLVKKLMSYIYTLYFAIGLCILDIGRGKNPFKRYSDPLRGMSLYTDVVDWIGGYPFETAKPEEIFIFYKDRGFVLENMVTVGGKMGCNEFVFKKNLINQNV</sequence>
<dbReference type="OrthoDB" id="9777830at2"/>
<dbReference type="InterPro" id="IPR029063">
    <property type="entry name" value="SAM-dependent_MTases_sf"/>
</dbReference>
<dbReference type="STRING" id="572480.Arnit_2548"/>
<dbReference type="GO" id="GO:0032259">
    <property type="term" value="P:methylation"/>
    <property type="evidence" value="ECO:0007669"/>
    <property type="project" value="UniProtKB-KW"/>
</dbReference>
<evidence type="ECO:0000313" key="1">
    <source>
        <dbReference type="EMBL" id="ADG94197.1"/>
    </source>
</evidence>
<reference evidence="1 2" key="1">
    <citation type="journal article" date="2010" name="Stand. Genomic Sci.">
        <title>Complete genome sequence of Arcobacter nitrofigilis type strain (CI).</title>
        <authorList>
            <person name="Pati A."/>
            <person name="Gronow S."/>
            <person name="Lapidus A."/>
            <person name="Copeland A."/>
            <person name="Glavina Del Rio T."/>
            <person name="Nolan M."/>
            <person name="Lucas S."/>
            <person name="Tice H."/>
            <person name="Cheng J.F."/>
            <person name="Han C."/>
            <person name="Chertkov O."/>
            <person name="Bruce D."/>
            <person name="Tapia R."/>
            <person name="Goodwin L."/>
            <person name="Pitluck S."/>
            <person name="Liolios K."/>
            <person name="Ivanova N."/>
            <person name="Mavromatis K."/>
            <person name="Chen A."/>
            <person name="Palaniappan K."/>
            <person name="Land M."/>
            <person name="Hauser L."/>
            <person name="Chang Y.J."/>
            <person name="Jeffries C.D."/>
            <person name="Detter J.C."/>
            <person name="Rohde M."/>
            <person name="Goker M."/>
            <person name="Bristow J."/>
            <person name="Eisen J.A."/>
            <person name="Markowitz V."/>
            <person name="Hugenholtz P."/>
            <person name="Klenk H.P."/>
            <person name="Kyrpides N.C."/>
        </authorList>
    </citation>
    <scope>NUCLEOTIDE SEQUENCE [LARGE SCALE GENOMIC DNA]</scope>
    <source>
        <strain evidence="2">ATCC 33309 / DSM 7299 / CCUG 15893 / LMG 7604 / NCTC 12251 / CI</strain>
    </source>
</reference>
<dbReference type="CDD" id="cd02440">
    <property type="entry name" value="AdoMet_MTases"/>
    <property type="match status" value="1"/>
</dbReference>
<dbReference type="AlphaFoldDB" id="D5V6C7"/>
<dbReference type="Pfam" id="PF13489">
    <property type="entry name" value="Methyltransf_23"/>
    <property type="match status" value="1"/>
</dbReference>
<keyword evidence="2" id="KW-1185">Reference proteome</keyword>
<accession>D5V6C7</accession>
<keyword evidence="1" id="KW-0808">Transferase</keyword>
<dbReference type="eggNOG" id="COG0500">
    <property type="taxonomic scope" value="Bacteria"/>
</dbReference>
<protein>
    <submittedName>
        <fullName evidence="1">Methyltransferase type 12</fullName>
    </submittedName>
</protein>
<evidence type="ECO:0000313" key="2">
    <source>
        <dbReference type="Proteomes" id="UP000000939"/>
    </source>
</evidence>
<proteinExistence type="predicted"/>
<organism evidence="1 2">
    <name type="scientific">Arcobacter nitrofigilis (strain ATCC 33309 / DSM 7299 / CCUG 15893 / LMG 7604 / NCTC 12251 / CI)</name>
    <name type="common">Campylobacter nitrofigilis</name>
    <dbReference type="NCBI Taxonomy" id="572480"/>
    <lineage>
        <taxon>Bacteria</taxon>
        <taxon>Pseudomonadati</taxon>
        <taxon>Campylobacterota</taxon>
        <taxon>Epsilonproteobacteria</taxon>
        <taxon>Campylobacterales</taxon>
        <taxon>Arcobacteraceae</taxon>
        <taxon>Arcobacter</taxon>
    </lineage>
</organism>
<dbReference type="Gene3D" id="3.40.50.150">
    <property type="entry name" value="Vaccinia Virus protein VP39"/>
    <property type="match status" value="1"/>
</dbReference>
<dbReference type="RefSeq" id="WP_013136342.1">
    <property type="nucleotide sequence ID" value="NC_014166.1"/>
</dbReference>
<gene>
    <name evidence="1" type="ordered locus">Arnit_2548</name>
</gene>
<name>D5V6C7_ARCNC</name>